<keyword evidence="3" id="KW-0245">EGF-like domain</keyword>
<dbReference type="GO" id="GO:0043235">
    <property type="term" value="C:receptor complex"/>
    <property type="evidence" value="ECO:0007669"/>
    <property type="project" value="TreeGrafter"/>
</dbReference>
<dbReference type="FunFam" id="2.120.10.30:FF:000241">
    <property type="entry name" value="Low-density lipoprotein receptor-related protein 6"/>
    <property type="match status" value="1"/>
</dbReference>
<keyword evidence="2" id="KW-1003">Cell membrane</keyword>
<evidence type="ECO:0000256" key="8">
    <source>
        <dbReference type="ARBA" id="ARBA00022989"/>
    </source>
</evidence>
<feature type="disulfide bond" evidence="14">
    <location>
        <begin position="413"/>
        <end position="431"/>
    </location>
</feature>
<dbReference type="Proteomes" id="UP001152795">
    <property type="component" value="Unassembled WGS sequence"/>
</dbReference>
<gene>
    <name evidence="16" type="ORF">PACLA_8A054194</name>
</gene>
<dbReference type="Pfam" id="PF07679">
    <property type="entry name" value="I-set"/>
    <property type="match status" value="2"/>
</dbReference>
<keyword evidence="9" id="KW-0472">Membrane</keyword>
<dbReference type="SUPFAM" id="SSF57424">
    <property type="entry name" value="LDL receptor-like module"/>
    <property type="match status" value="7"/>
</dbReference>
<dbReference type="InterPro" id="IPR036179">
    <property type="entry name" value="Ig-like_dom_sf"/>
</dbReference>
<feature type="disulfide bond" evidence="14">
    <location>
        <begin position="282"/>
        <end position="300"/>
    </location>
</feature>
<dbReference type="Pfam" id="PF00057">
    <property type="entry name" value="Ldl_recept_a"/>
    <property type="match status" value="7"/>
</dbReference>
<dbReference type="Gene3D" id="2.10.25.10">
    <property type="entry name" value="Laminin"/>
    <property type="match status" value="1"/>
</dbReference>
<feature type="repeat" description="LDL-receptor class B" evidence="15">
    <location>
        <begin position="525"/>
        <end position="569"/>
    </location>
</feature>
<feature type="repeat" description="LDL-receptor class B" evidence="15">
    <location>
        <begin position="981"/>
        <end position="1023"/>
    </location>
</feature>
<dbReference type="GO" id="GO:0005886">
    <property type="term" value="C:plasma membrane"/>
    <property type="evidence" value="ECO:0007669"/>
    <property type="project" value="UniProtKB-SubCell"/>
</dbReference>
<evidence type="ECO:0000256" key="15">
    <source>
        <dbReference type="PROSITE-ProRule" id="PRU00461"/>
    </source>
</evidence>
<dbReference type="PROSITE" id="PS50835">
    <property type="entry name" value="IG_LIKE"/>
    <property type="match status" value="2"/>
</dbReference>
<evidence type="ECO:0000256" key="1">
    <source>
        <dbReference type="ARBA" id="ARBA00004251"/>
    </source>
</evidence>
<evidence type="ECO:0000256" key="10">
    <source>
        <dbReference type="ARBA" id="ARBA00023157"/>
    </source>
</evidence>
<keyword evidence="5" id="KW-0812">Transmembrane</keyword>
<dbReference type="InterPro" id="IPR036055">
    <property type="entry name" value="LDL_receptor-like_sf"/>
</dbReference>
<feature type="non-terminal residue" evidence="16">
    <location>
        <position position="1"/>
    </location>
</feature>
<keyword evidence="10 14" id="KW-1015">Disulfide bond</keyword>
<keyword evidence="4" id="KW-0254">Endocytosis</keyword>
<dbReference type="SUPFAM" id="SSF48726">
    <property type="entry name" value="Immunoglobulin"/>
    <property type="match status" value="2"/>
</dbReference>
<feature type="repeat" description="LDL-receptor class B" evidence="15">
    <location>
        <begin position="659"/>
        <end position="704"/>
    </location>
</feature>
<dbReference type="InterPro" id="IPR002172">
    <property type="entry name" value="LDrepeatLR_classA_rpt"/>
</dbReference>
<keyword evidence="6" id="KW-0732">Signal</keyword>
<feature type="repeat" description="LDL-receptor class B" evidence="15">
    <location>
        <begin position="613"/>
        <end position="658"/>
    </location>
</feature>
<dbReference type="InterPro" id="IPR011042">
    <property type="entry name" value="6-blade_b-propeller_TolB-like"/>
</dbReference>
<feature type="disulfide bond" evidence="14">
    <location>
        <begin position="335"/>
        <end position="350"/>
    </location>
</feature>
<evidence type="ECO:0000256" key="4">
    <source>
        <dbReference type="ARBA" id="ARBA00022583"/>
    </source>
</evidence>
<evidence type="ECO:0000256" key="13">
    <source>
        <dbReference type="ARBA" id="ARBA00023319"/>
    </source>
</evidence>
<dbReference type="SMART" id="SM00181">
    <property type="entry name" value="EGF"/>
    <property type="match status" value="3"/>
</dbReference>
<dbReference type="SMART" id="SM00408">
    <property type="entry name" value="IGc2"/>
    <property type="match status" value="2"/>
</dbReference>
<proteinExistence type="predicted"/>
<protein>
    <submittedName>
        <fullName evidence="16">Low-density lipo receptor-related 4</fullName>
    </submittedName>
</protein>
<dbReference type="Gene3D" id="2.120.10.30">
    <property type="entry name" value="TolB, C-terminal domain"/>
    <property type="match status" value="2"/>
</dbReference>
<evidence type="ECO:0000256" key="5">
    <source>
        <dbReference type="ARBA" id="ARBA00022692"/>
    </source>
</evidence>
<evidence type="ECO:0000313" key="17">
    <source>
        <dbReference type="Proteomes" id="UP001152795"/>
    </source>
</evidence>
<dbReference type="InterPro" id="IPR003599">
    <property type="entry name" value="Ig_sub"/>
</dbReference>
<feature type="disulfide bond" evidence="14">
    <location>
        <begin position="294"/>
        <end position="309"/>
    </location>
</feature>
<evidence type="ECO:0000256" key="12">
    <source>
        <dbReference type="ARBA" id="ARBA00023180"/>
    </source>
</evidence>
<feature type="repeat" description="LDL-receptor class B" evidence="15">
    <location>
        <begin position="891"/>
        <end position="934"/>
    </location>
</feature>
<dbReference type="SMART" id="SM00135">
    <property type="entry name" value="LY"/>
    <property type="match status" value="10"/>
</dbReference>
<feature type="disulfide bond" evidence="14">
    <location>
        <begin position="376"/>
        <end position="391"/>
    </location>
</feature>
<dbReference type="PRINTS" id="PR00261">
    <property type="entry name" value="LDLRECEPTOR"/>
</dbReference>
<dbReference type="PROSITE" id="PS01209">
    <property type="entry name" value="LDLRA_1"/>
    <property type="match status" value="4"/>
</dbReference>
<dbReference type="PROSITE" id="PS50068">
    <property type="entry name" value="LDLRA_2"/>
    <property type="match status" value="7"/>
</dbReference>
<keyword evidence="11 16" id="KW-0675">Receptor</keyword>
<feature type="repeat" description="LDL-receptor class B" evidence="15">
    <location>
        <begin position="847"/>
        <end position="890"/>
    </location>
</feature>
<dbReference type="PANTHER" id="PTHR22722">
    <property type="entry name" value="LOW-DENSITY LIPOPROTEIN RECEPTOR-RELATED PROTEIN 2-RELATED"/>
    <property type="match status" value="1"/>
</dbReference>
<comment type="caution">
    <text evidence="14">Lacks conserved residue(s) required for the propagation of feature annotation.</text>
</comment>
<feature type="disulfide bond" evidence="14">
    <location>
        <begin position="406"/>
        <end position="418"/>
    </location>
</feature>
<dbReference type="InterPro" id="IPR013783">
    <property type="entry name" value="Ig-like_fold"/>
</dbReference>
<dbReference type="AlphaFoldDB" id="A0A7D9EU73"/>
<dbReference type="Gene3D" id="2.60.40.10">
    <property type="entry name" value="Immunoglobulins"/>
    <property type="match status" value="2"/>
</dbReference>
<dbReference type="OrthoDB" id="9990982at2759"/>
<evidence type="ECO:0000256" key="7">
    <source>
        <dbReference type="ARBA" id="ARBA00022737"/>
    </source>
</evidence>
<dbReference type="SUPFAM" id="SSF57196">
    <property type="entry name" value="EGF/Laminin"/>
    <property type="match status" value="2"/>
</dbReference>
<comment type="subcellular location">
    <subcellularLocation>
        <location evidence="1">Cell membrane</location>
        <topology evidence="1">Single-pass type I membrane protein</topology>
    </subcellularLocation>
</comment>
<dbReference type="SMART" id="SM00409">
    <property type="entry name" value="IG"/>
    <property type="match status" value="2"/>
</dbReference>
<name>A0A7D9EU73_PARCT</name>
<dbReference type="InterPro" id="IPR000742">
    <property type="entry name" value="EGF"/>
</dbReference>
<dbReference type="InterPro" id="IPR013098">
    <property type="entry name" value="Ig_I-set"/>
</dbReference>
<dbReference type="FunFam" id="4.10.400.10:FF:000002">
    <property type="entry name" value="Low-density lipoprotein receptor-related protein 1"/>
    <property type="match status" value="1"/>
</dbReference>
<organism evidence="16 17">
    <name type="scientific">Paramuricea clavata</name>
    <name type="common">Red gorgonian</name>
    <name type="synonym">Violescent sea-whip</name>
    <dbReference type="NCBI Taxonomy" id="317549"/>
    <lineage>
        <taxon>Eukaryota</taxon>
        <taxon>Metazoa</taxon>
        <taxon>Cnidaria</taxon>
        <taxon>Anthozoa</taxon>
        <taxon>Octocorallia</taxon>
        <taxon>Malacalcyonacea</taxon>
        <taxon>Plexauridae</taxon>
        <taxon>Paramuricea</taxon>
    </lineage>
</organism>
<dbReference type="InterPro" id="IPR051221">
    <property type="entry name" value="LDLR-related"/>
</dbReference>
<feature type="disulfide bond" evidence="14">
    <location>
        <begin position="212"/>
        <end position="227"/>
    </location>
</feature>
<comment type="caution">
    <text evidence="16">The sequence shown here is derived from an EMBL/GenBank/DDBJ whole genome shotgun (WGS) entry which is preliminary data.</text>
</comment>
<evidence type="ECO:0000256" key="11">
    <source>
        <dbReference type="ARBA" id="ARBA00023170"/>
    </source>
</evidence>
<keyword evidence="8" id="KW-1133">Transmembrane helix</keyword>
<dbReference type="Pfam" id="PF14670">
    <property type="entry name" value="FXa_inhibition"/>
    <property type="match status" value="1"/>
</dbReference>
<keyword evidence="13" id="KW-0393">Immunoglobulin domain</keyword>
<evidence type="ECO:0000256" key="14">
    <source>
        <dbReference type="PROSITE-ProRule" id="PRU00124"/>
    </source>
</evidence>
<reference evidence="16" key="1">
    <citation type="submission" date="2020-04" db="EMBL/GenBank/DDBJ databases">
        <authorList>
            <person name="Alioto T."/>
            <person name="Alioto T."/>
            <person name="Gomez Garrido J."/>
        </authorList>
    </citation>
    <scope>NUCLEOTIDE SEQUENCE</scope>
    <source>
        <strain evidence="16">A484AB</strain>
    </source>
</reference>
<sequence>PLYFVQHPVDVVVRRGSVATFYCFADGSPKPTLSWLKGDTYLTPGQNFGKIQVLEDGTLEIGNVQIQDDGVYTCIAKNNMSQPLMSNASLTVMYPPVIVNMSSNTTVTKDIQLTLQCEVKGYPMPTVTWITKDSINSKYTEMMTRDGMHYLNIAKVQDSHEGKFICEAKNKLGTARKELVLNVQGRTCRPSDEFTCSYDGDNAHCIPKVWVCDLDSDCPDNIDEENCVDIKSCSSLYDFACSNGRCIPWSLTCDGDNDCGDNTDEHRDSCFHKCNTSIFFTCRNWKCVPKLWRCDNHDDCGDGSDEMGCGSVGSCLADEFQCQGSKKCIKKSWVCDKEKDCSDSSDERNCEYAACGAGTSMFPCHNGECIPLSWKCDGEYDCRDESDEIECKEKRPAGVQVTSTKCNKNDHLCDGVWCIHSTWLCDGDRDCRDGSDEINCGNSPMTHSRCRQDQHECDEKCIPGNKICDGINDCIDLSDENMCQEYILYCSQNSINKLNLQDYTSRVLIDELQNAVAMDIDIQQGMVYWTDIHHDSIHRAKIGAHNYSFEIVTQFNLESPEGIAVDWIGRKLYWTDRTPGKIEVSELDGRNRAVLISENVQRPRAIVVHPKYRLLFWTEWGKGAQIERCGMNGDSETRQVLVSNNINWPNGLTIDYQTERLWWVDAKMPRIESMNFDGTDRRTQINGTNGELGHPFSLAVFGQSIFWTDWEQELIYRTTKKDSSRRITVVKRLQNFSPMDIKIVHPHQQLKELNPCGLNNGQCSHLCLLSSNLLSPNQVQQYSCFCPTGLKLWKDKRTCTIEDSPPYILFANSAGIFYSDVELRHISPVLAGIAGGAAAIDVDLKNNYLYWSNVINDTIERVSLSHIGAVETIIKDHLELVDGIAYDWINRKLYWTDGRRRVIEVADPEEQNSRLTLIDEGLNKPRAIVLHPKTRYMYWTDWGVNALIERCGMNGNLTTRETVVQGMFGFPNGLAIDYKEEKLWWADAMLDKIETSNLDGSLRRIVLAEESIHPFGLIVYNNSILWTDWVDNMIFKADKLAGKIYFSKDVGSFRPTGIRVVHEQMYPREINPCGRKKKGCSNLCLLNPKPPYYSCHCPNGMLLLPDRKSCRYRGFLG</sequence>
<dbReference type="Gene3D" id="4.10.1220.10">
    <property type="entry name" value="EGF-type module"/>
    <property type="match status" value="1"/>
</dbReference>
<keyword evidence="12" id="KW-0325">Glycoprotein</keyword>
<dbReference type="InterPro" id="IPR007110">
    <property type="entry name" value="Ig-like_dom"/>
</dbReference>
<dbReference type="InterPro" id="IPR003598">
    <property type="entry name" value="Ig_sub2"/>
</dbReference>
<feature type="disulfide bond" evidence="14">
    <location>
        <begin position="364"/>
        <end position="382"/>
    </location>
</feature>
<dbReference type="EMBL" id="CACRXK020008817">
    <property type="protein sequence ID" value="CAB4015715.1"/>
    <property type="molecule type" value="Genomic_DNA"/>
</dbReference>
<dbReference type="GO" id="GO:0006897">
    <property type="term" value="P:endocytosis"/>
    <property type="evidence" value="ECO:0007669"/>
    <property type="project" value="UniProtKB-KW"/>
</dbReference>
<evidence type="ECO:0000256" key="2">
    <source>
        <dbReference type="ARBA" id="ARBA00022475"/>
    </source>
</evidence>
<feature type="repeat" description="LDL-receptor class B" evidence="15">
    <location>
        <begin position="935"/>
        <end position="980"/>
    </location>
</feature>
<dbReference type="Pfam" id="PF00058">
    <property type="entry name" value="Ldl_recept_b"/>
    <property type="match status" value="4"/>
</dbReference>
<dbReference type="PROSITE" id="PS51120">
    <property type="entry name" value="LDLRB"/>
    <property type="match status" value="8"/>
</dbReference>
<dbReference type="Gene3D" id="4.10.400.10">
    <property type="entry name" value="Low-density Lipoprotein Receptor"/>
    <property type="match status" value="6"/>
</dbReference>
<evidence type="ECO:0000256" key="6">
    <source>
        <dbReference type="ARBA" id="ARBA00022729"/>
    </source>
</evidence>
<keyword evidence="7" id="KW-0677">Repeat</keyword>
<dbReference type="FunFam" id="2.60.40.10:FF:000032">
    <property type="entry name" value="palladin isoform X1"/>
    <property type="match status" value="1"/>
</dbReference>
<feature type="disulfide bond" evidence="14">
    <location>
        <begin position="468"/>
        <end position="483"/>
    </location>
</feature>
<dbReference type="FunFam" id="2.120.10.30:FF:000008">
    <property type="entry name" value="Low-density lipoprotein receptor-related protein 4"/>
    <property type="match status" value="1"/>
</dbReference>
<evidence type="ECO:0000256" key="9">
    <source>
        <dbReference type="ARBA" id="ARBA00023136"/>
    </source>
</evidence>
<evidence type="ECO:0000313" key="16">
    <source>
        <dbReference type="EMBL" id="CAB4015715.1"/>
    </source>
</evidence>
<keyword evidence="17" id="KW-1185">Reference proteome</keyword>
<dbReference type="SUPFAM" id="SSF63825">
    <property type="entry name" value="YWTD domain"/>
    <property type="match status" value="2"/>
</dbReference>
<dbReference type="InterPro" id="IPR023415">
    <property type="entry name" value="LDLR_class-A_CS"/>
</dbReference>
<dbReference type="InterPro" id="IPR000033">
    <property type="entry name" value="LDLR_classB_rpt"/>
</dbReference>
<feature type="repeat" description="LDL-receptor class B" evidence="15">
    <location>
        <begin position="570"/>
        <end position="612"/>
    </location>
</feature>
<evidence type="ECO:0000256" key="3">
    <source>
        <dbReference type="ARBA" id="ARBA00022536"/>
    </source>
</evidence>
<dbReference type="FunFam" id="2.60.40.10:FF:000107">
    <property type="entry name" value="Myosin, light chain kinase a"/>
    <property type="match status" value="1"/>
</dbReference>
<dbReference type="CDD" id="cd00112">
    <property type="entry name" value="LDLa"/>
    <property type="match status" value="7"/>
</dbReference>
<feature type="disulfide bond" evidence="14">
    <location>
        <begin position="425"/>
        <end position="440"/>
    </location>
</feature>
<feature type="disulfide bond" evidence="14">
    <location>
        <begin position="241"/>
        <end position="259"/>
    </location>
</feature>
<accession>A0A7D9EU73</accession>
<dbReference type="SMART" id="SM00192">
    <property type="entry name" value="LDLa"/>
    <property type="match status" value="7"/>
</dbReference>